<dbReference type="InterPro" id="IPR038096">
    <property type="entry name" value="TEA/ATTS_sf"/>
</dbReference>
<comment type="caution">
    <text evidence="5">The sequence shown here is derived from an EMBL/GenBank/DDBJ whole genome shotgun (WGS) entry which is preliminary data.</text>
</comment>
<dbReference type="Pfam" id="PF01285">
    <property type="entry name" value="TEA"/>
    <property type="match status" value="1"/>
</dbReference>
<feature type="region of interest" description="Disordered" evidence="3">
    <location>
        <begin position="94"/>
        <end position="114"/>
    </location>
</feature>
<keyword evidence="6" id="KW-1185">Reference proteome</keyword>
<reference evidence="5" key="1">
    <citation type="submission" date="2020-05" db="EMBL/GenBank/DDBJ databases">
        <title>Mycena genomes resolve the evolution of fungal bioluminescence.</title>
        <authorList>
            <person name="Tsai I.J."/>
        </authorList>
    </citation>
    <scope>NUCLEOTIDE SEQUENCE</scope>
    <source>
        <strain evidence="5">160909Yilan</strain>
    </source>
</reference>
<dbReference type="OrthoDB" id="10006572at2759"/>
<dbReference type="GO" id="GO:0003700">
    <property type="term" value="F:DNA-binding transcription factor activity"/>
    <property type="evidence" value="ECO:0007669"/>
    <property type="project" value="InterPro"/>
</dbReference>
<evidence type="ECO:0000313" key="5">
    <source>
        <dbReference type="EMBL" id="KAF7341714.1"/>
    </source>
</evidence>
<evidence type="ECO:0000259" key="4">
    <source>
        <dbReference type="PROSITE" id="PS51088"/>
    </source>
</evidence>
<gene>
    <name evidence="5" type="ORF">MSAN_02069800</name>
</gene>
<proteinExistence type="inferred from homology"/>
<protein>
    <submittedName>
        <fullName evidence="5">TEA domain-containing protein</fullName>
    </submittedName>
</protein>
<accession>A0A8H6XJB9</accession>
<dbReference type="Gene3D" id="6.10.20.40">
    <property type="entry name" value="TEA/ATTS domain"/>
    <property type="match status" value="1"/>
</dbReference>
<evidence type="ECO:0000256" key="3">
    <source>
        <dbReference type="SAM" id="MobiDB-lite"/>
    </source>
</evidence>
<dbReference type="Proteomes" id="UP000623467">
    <property type="component" value="Unassembled WGS sequence"/>
</dbReference>
<dbReference type="EMBL" id="JACAZH010000027">
    <property type="protein sequence ID" value="KAF7341714.1"/>
    <property type="molecule type" value="Genomic_DNA"/>
</dbReference>
<sequence>MLGRFPRRNRFISDYIFDKTGVRRSPKQVGSRLQQLRESCTDTQLLDLLSPFRKPVYRAPSQCDSTLSSPISSAGFFPSTSAPTHTIIYIDILPEGSPDKTRSGTSPSPWSDDGEVIHVSDYPRRLKSINPTTSYSTPKRSRWGLVLDQPHQRSRFLYSAQLVPKYWKVILDSPDPTRFTIFQEVYKAETSAVLFSATYKFSYRHSTANHPSSYSGSCDARLDVPRKGMASSAAPLPLPGARYPIYSNDSSWNSPPLDPHGNSHLQRYPSQSNDSSVAYFHTELPIW</sequence>
<organism evidence="5 6">
    <name type="scientific">Mycena sanguinolenta</name>
    <dbReference type="NCBI Taxonomy" id="230812"/>
    <lineage>
        <taxon>Eukaryota</taxon>
        <taxon>Fungi</taxon>
        <taxon>Dikarya</taxon>
        <taxon>Basidiomycota</taxon>
        <taxon>Agaricomycotina</taxon>
        <taxon>Agaricomycetes</taxon>
        <taxon>Agaricomycetidae</taxon>
        <taxon>Agaricales</taxon>
        <taxon>Marasmiineae</taxon>
        <taxon>Mycenaceae</taxon>
        <taxon>Mycena</taxon>
    </lineage>
</organism>
<feature type="DNA-binding region" description="TEA" evidence="2">
    <location>
        <begin position="1"/>
        <end position="43"/>
    </location>
</feature>
<dbReference type="AlphaFoldDB" id="A0A8H6XJB9"/>
<evidence type="ECO:0000256" key="2">
    <source>
        <dbReference type="PROSITE-ProRule" id="PRU00505"/>
    </source>
</evidence>
<evidence type="ECO:0000313" key="6">
    <source>
        <dbReference type="Proteomes" id="UP000623467"/>
    </source>
</evidence>
<name>A0A8H6XJB9_9AGAR</name>
<dbReference type="PROSITE" id="PS51088">
    <property type="entry name" value="TEA_2"/>
    <property type="match status" value="1"/>
</dbReference>
<dbReference type="InterPro" id="IPR000818">
    <property type="entry name" value="TEA/ATTS_dom"/>
</dbReference>
<evidence type="ECO:0000256" key="1">
    <source>
        <dbReference type="ARBA" id="ARBA00008421"/>
    </source>
</evidence>
<feature type="domain" description="TEA" evidence="4">
    <location>
        <begin position="1"/>
        <end position="43"/>
    </location>
</feature>
<comment type="similarity">
    <text evidence="1">Belongs to the TEC1 family.</text>
</comment>